<name>A0A7J7EB61_DICBM</name>
<keyword evidence="1" id="KW-0479">Metal-binding</keyword>
<dbReference type="EMBL" id="JACDTQ010003801">
    <property type="protein sequence ID" value="KAF5912911.1"/>
    <property type="molecule type" value="Genomic_DNA"/>
</dbReference>
<sequence length="87" mass="9562">MCLRDEEPMCGRCKLLGDHQSHQVVKISAACAERRGSFAEETQLVLQRSERSAQPCRCGSGAPVLSPRQQQPVFGFSSNGILFRAPD</sequence>
<feature type="domain" description="B box-type" evidence="3">
    <location>
        <begin position="2"/>
        <end position="27"/>
    </location>
</feature>
<dbReference type="GO" id="GO:0008270">
    <property type="term" value="F:zinc ion binding"/>
    <property type="evidence" value="ECO:0007669"/>
    <property type="project" value="UniProtKB-KW"/>
</dbReference>
<keyword evidence="2" id="KW-0862">Zinc</keyword>
<proteinExistence type="predicted"/>
<evidence type="ECO:0000313" key="5">
    <source>
        <dbReference type="Proteomes" id="UP000551758"/>
    </source>
</evidence>
<protein>
    <recommendedName>
        <fullName evidence="3">B box-type domain-containing protein</fullName>
    </recommendedName>
</protein>
<dbReference type="Pfam" id="PF00643">
    <property type="entry name" value="zf-B_box"/>
    <property type="match status" value="1"/>
</dbReference>
<keyword evidence="5" id="KW-1185">Reference proteome</keyword>
<dbReference type="InterPro" id="IPR000315">
    <property type="entry name" value="Znf_B-box"/>
</dbReference>
<gene>
    <name evidence="4" type="ORF">HPG69_007904</name>
</gene>
<organism evidence="4 5">
    <name type="scientific">Diceros bicornis minor</name>
    <name type="common">South-central black rhinoceros</name>
    <dbReference type="NCBI Taxonomy" id="77932"/>
    <lineage>
        <taxon>Eukaryota</taxon>
        <taxon>Metazoa</taxon>
        <taxon>Chordata</taxon>
        <taxon>Craniata</taxon>
        <taxon>Vertebrata</taxon>
        <taxon>Euteleostomi</taxon>
        <taxon>Mammalia</taxon>
        <taxon>Eutheria</taxon>
        <taxon>Laurasiatheria</taxon>
        <taxon>Perissodactyla</taxon>
        <taxon>Rhinocerotidae</taxon>
        <taxon>Diceros</taxon>
    </lineage>
</organism>
<evidence type="ECO:0000259" key="3">
    <source>
        <dbReference type="Pfam" id="PF00643"/>
    </source>
</evidence>
<dbReference type="SUPFAM" id="SSF57845">
    <property type="entry name" value="B-box zinc-binding domain"/>
    <property type="match status" value="1"/>
</dbReference>
<evidence type="ECO:0000256" key="1">
    <source>
        <dbReference type="ARBA" id="ARBA00022771"/>
    </source>
</evidence>
<keyword evidence="1" id="KW-0863">Zinc-finger</keyword>
<evidence type="ECO:0000313" key="4">
    <source>
        <dbReference type="EMBL" id="KAF5912911.1"/>
    </source>
</evidence>
<dbReference type="Proteomes" id="UP000551758">
    <property type="component" value="Unassembled WGS sequence"/>
</dbReference>
<dbReference type="Gene3D" id="3.30.160.60">
    <property type="entry name" value="Classic Zinc Finger"/>
    <property type="match status" value="1"/>
</dbReference>
<comment type="caution">
    <text evidence="4">The sequence shown here is derived from an EMBL/GenBank/DDBJ whole genome shotgun (WGS) entry which is preliminary data.</text>
</comment>
<accession>A0A7J7EB61</accession>
<reference evidence="4 5" key="1">
    <citation type="journal article" date="2020" name="Mol. Biol. Evol.">
        <title>Interspecific Gene Flow and the Evolution of Specialization in Black and White Rhinoceros.</title>
        <authorList>
            <person name="Moodley Y."/>
            <person name="Westbury M.V."/>
            <person name="Russo I.M."/>
            <person name="Gopalakrishnan S."/>
            <person name="Rakotoarivelo A."/>
            <person name="Olsen R.A."/>
            <person name="Prost S."/>
            <person name="Tunstall T."/>
            <person name="Ryder O.A."/>
            <person name="Dalen L."/>
            <person name="Bruford M.W."/>
        </authorList>
    </citation>
    <scope>NUCLEOTIDE SEQUENCE [LARGE SCALE GENOMIC DNA]</scope>
    <source>
        <strain evidence="4">SBR-YM</strain>
        <tissue evidence="4">Skin</tissue>
    </source>
</reference>
<evidence type="ECO:0000256" key="2">
    <source>
        <dbReference type="ARBA" id="ARBA00022833"/>
    </source>
</evidence>
<dbReference type="AlphaFoldDB" id="A0A7J7EB61"/>